<name>A0A382BD88_9ZZZZ</name>
<proteinExistence type="predicted"/>
<keyword evidence="1" id="KW-0472">Membrane</keyword>
<evidence type="ECO:0000256" key="1">
    <source>
        <dbReference type="SAM" id="Phobius"/>
    </source>
</evidence>
<keyword evidence="1" id="KW-0812">Transmembrane</keyword>
<protein>
    <submittedName>
        <fullName evidence="2">Uncharacterized protein</fullName>
    </submittedName>
</protein>
<dbReference type="EMBL" id="UINC01029082">
    <property type="protein sequence ID" value="SVB11213.1"/>
    <property type="molecule type" value="Genomic_DNA"/>
</dbReference>
<evidence type="ECO:0000313" key="2">
    <source>
        <dbReference type="EMBL" id="SVB11213.1"/>
    </source>
</evidence>
<dbReference type="AlphaFoldDB" id="A0A382BD88"/>
<organism evidence="2">
    <name type="scientific">marine metagenome</name>
    <dbReference type="NCBI Taxonomy" id="408172"/>
    <lineage>
        <taxon>unclassified sequences</taxon>
        <taxon>metagenomes</taxon>
        <taxon>ecological metagenomes</taxon>
    </lineage>
</organism>
<gene>
    <name evidence="2" type="ORF">METZ01_LOCUS164067</name>
</gene>
<keyword evidence="1" id="KW-1133">Transmembrane helix</keyword>
<sequence>MKKTNKYVDYTYIICNYNIIYAIYANNILIILQKFKGKVQQFKKSFNHFS</sequence>
<reference evidence="2" key="1">
    <citation type="submission" date="2018-05" db="EMBL/GenBank/DDBJ databases">
        <authorList>
            <person name="Lanie J.A."/>
            <person name="Ng W.-L."/>
            <person name="Kazmierczak K.M."/>
            <person name="Andrzejewski T.M."/>
            <person name="Davidsen T.M."/>
            <person name="Wayne K.J."/>
            <person name="Tettelin H."/>
            <person name="Glass J.I."/>
            <person name="Rusch D."/>
            <person name="Podicherti R."/>
            <person name="Tsui H.-C.T."/>
            <person name="Winkler M.E."/>
        </authorList>
    </citation>
    <scope>NUCLEOTIDE SEQUENCE</scope>
</reference>
<accession>A0A382BD88</accession>
<feature type="transmembrane region" description="Helical" evidence="1">
    <location>
        <begin position="12"/>
        <end position="32"/>
    </location>
</feature>